<name>A0A6B0GRK2_9EURY</name>
<evidence type="ECO:0000313" key="4">
    <source>
        <dbReference type="EMBL" id="MWG36269.1"/>
    </source>
</evidence>
<gene>
    <name evidence="4" type="ORF">GQS65_17570</name>
</gene>
<dbReference type="InterPro" id="IPR036390">
    <property type="entry name" value="WH_DNA-bd_sf"/>
</dbReference>
<dbReference type="EMBL" id="WSZK01000034">
    <property type="protein sequence ID" value="MWG36269.1"/>
    <property type="molecule type" value="Genomic_DNA"/>
</dbReference>
<dbReference type="Gene3D" id="1.10.10.10">
    <property type="entry name" value="Winged helix-like DNA-binding domain superfamily/Winged helix DNA-binding domain"/>
    <property type="match status" value="1"/>
</dbReference>
<evidence type="ECO:0000313" key="5">
    <source>
        <dbReference type="Proteomes" id="UP000451471"/>
    </source>
</evidence>
<accession>A0A6B0GRK2</accession>
<evidence type="ECO:0000256" key="1">
    <source>
        <dbReference type="ARBA" id="ARBA00007287"/>
    </source>
</evidence>
<protein>
    <submittedName>
        <fullName evidence="4">TrmB family transcriptional regulator</fullName>
    </submittedName>
</protein>
<dbReference type="PANTHER" id="PTHR34293:SF1">
    <property type="entry name" value="HTH-TYPE TRANSCRIPTIONAL REGULATOR TRMBL2"/>
    <property type="match status" value="1"/>
</dbReference>
<comment type="similarity">
    <text evidence="1">Belongs to the transcriptional regulator TrmB family.</text>
</comment>
<dbReference type="PANTHER" id="PTHR34293">
    <property type="entry name" value="HTH-TYPE TRANSCRIPTIONAL REGULATOR TRMBL2"/>
    <property type="match status" value="1"/>
</dbReference>
<evidence type="ECO:0000259" key="3">
    <source>
        <dbReference type="Pfam" id="PF11495"/>
    </source>
</evidence>
<reference evidence="4 5" key="1">
    <citation type="submission" date="2019-12" db="EMBL/GenBank/DDBJ databases">
        <title>Halocatena pleomorpha gen. nov. sp. nov., an extremely halophilic archaeon of family Halobacteriaceae isolated from saltpan soil.</title>
        <authorList>
            <person name="Pal Y."/>
            <person name="Verma A."/>
            <person name="Krishnamurthi S."/>
            <person name="Kumar P."/>
        </authorList>
    </citation>
    <scope>NUCLEOTIDE SEQUENCE [LARGE SCALE GENOMIC DNA]</scope>
    <source>
        <strain evidence="4 5">JCM 16495</strain>
    </source>
</reference>
<dbReference type="InterPro" id="IPR036388">
    <property type="entry name" value="WH-like_DNA-bd_sf"/>
</dbReference>
<dbReference type="CDD" id="cd09124">
    <property type="entry name" value="PLDc_like_TrmB_middle"/>
    <property type="match status" value="1"/>
</dbReference>
<dbReference type="SUPFAM" id="SSF46785">
    <property type="entry name" value="Winged helix' DNA-binding domain"/>
    <property type="match status" value="1"/>
</dbReference>
<dbReference type="SUPFAM" id="SSF159071">
    <property type="entry name" value="TrmB C-terminal domain-like"/>
    <property type="match status" value="1"/>
</dbReference>
<sequence>MDSEELVATLEDAGLSPYQATAYVTLLDLGTASATELAAASDVPKPRIYDVLDALESRGFVETYQNDSLRASAHSPDEVLSTLRGRAERLDAAAQEVEERWEQPELEGNHATIVREFGIVLKRAEEFISSATNQIQLSVTPTHFERLRPALMNAHDRGVSIRLSIHTDPAGEPPALDRLRGACTEARHRGLPAPFVALVDRHQTCFAHHPDSYDLYGVVVDDRTHTYVFHWYFMTSLWEHCDPLYAEPTGEPPVKYVDIRYCVRDVRGLLDEGATVEVGVEGFDITSSDPVSFDGRVTGTRFTPGSASDGVLQLAGQVTLLVETDGREVSVGGWGAIVEEVEATTITVERVIRSSGGPDA</sequence>
<organism evidence="4 5">
    <name type="scientific">Halomarina oriensis</name>
    <dbReference type="NCBI Taxonomy" id="671145"/>
    <lineage>
        <taxon>Archaea</taxon>
        <taxon>Methanobacteriati</taxon>
        <taxon>Methanobacteriota</taxon>
        <taxon>Stenosarchaea group</taxon>
        <taxon>Halobacteria</taxon>
        <taxon>Halobacteriales</taxon>
        <taxon>Natronomonadaceae</taxon>
        <taxon>Halomarina</taxon>
    </lineage>
</organism>
<dbReference type="OrthoDB" id="96194at2157"/>
<dbReference type="InterPro" id="IPR051797">
    <property type="entry name" value="TrmB-like"/>
</dbReference>
<dbReference type="InterPro" id="IPR021586">
    <property type="entry name" value="Tscrpt_reg_TrmB_C"/>
</dbReference>
<dbReference type="RefSeq" id="WP_158205932.1">
    <property type="nucleotide sequence ID" value="NZ_WSZK01000034.1"/>
</dbReference>
<dbReference type="InterPro" id="IPR002831">
    <property type="entry name" value="Tscrpt_reg_TrmB_N"/>
</dbReference>
<feature type="domain" description="Transcription regulator TrmB C-terminal" evidence="3">
    <location>
        <begin position="113"/>
        <end position="350"/>
    </location>
</feature>
<proteinExistence type="inferred from homology"/>
<dbReference type="Pfam" id="PF01978">
    <property type="entry name" value="TrmB"/>
    <property type="match status" value="1"/>
</dbReference>
<keyword evidence="5" id="KW-1185">Reference proteome</keyword>
<dbReference type="Pfam" id="PF11495">
    <property type="entry name" value="Regulator_TrmB"/>
    <property type="match status" value="1"/>
</dbReference>
<comment type="caution">
    <text evidence="4">The sequence shown here is derived from an EMBL/GenBank/DDBJ whole genome shotgun (WGS) entry which is preliminary data.</text>
</comment>
<dbReference type="AlphaFoldDB" id="A0A6B0GRK2"/>
<dbReference type="Proteomes" id="UP000451471">
    <property type="component" value="Unassembled WGS sequence"/>
</dbReference>
<feature type="domain" description="Transcription regulator TrmB N-terminal" evidence="2">
    <location>
        <begin position="10"/>
        <end position="66"/>
    </location>
</feature>
<evidence type="ECO:0000259" key="2">
    <source>
        <dbReference type="Pfam" id="PF01978"/>
    </source>
</evidence>